<evidence type="ECO:0000256" key="4">
    <source>
        <dbReference type="PROSITE-ProRule" id="PRU00335"/>
    </source>
</evidence>
<dbReference type="GO" id="GO:0003700">
    <property type="term" value="F:DNA-binding transcription factor activity"/>
    <property type="evidence" value="ECO:0007669"/>
    <property type="project" value="TreeGrafter"/>
</dbReference>
<dbReference type="PRINTS" id="PR00455">
    <property type="entry name" value="HTHTETR"/>
</dbReference>
<keyword evidence="2 4" id="KW-0238">DNA-binding</keyword>
<name>A0A6P0HVM7_9ACTN</name>
<dbReference type="Pfam" id="PF00440">
    <property type="entry name" value="TetR_N"/>
    <property type="match status" value="1"/>
</dbReference>
<dbReference type="AlphaFoldDB" id="A0A6P0HVM7"/>
<dbReference type="PANTHER" id="PTHR30055:SF234">
    <property type="entry name" value="HTH-TYPE TRANSCRIPTIONAL REGULATOR BETI"/>
    <property type="match status" value="1"/>
</dbReference>
<dbReference type="Pfam" id="PF17932">
    <property type="entry name" value="TetR_C_24"/>
    <property type="match status" value="1"/>
</dbReference>
<reference evidence="6 7" key="1">
    <citation type="journal article" date="2014" name="Int. J. Syst. Evol. Microbiol.">
        <title>Nocardioides zeae sp. nov., isolated from the stem of Zea mays.</title>
        <authorList>
            <person name="Glaeser S.P."/>
            <person name="McInroy J.A."/>
            <person name="Busse H.J."/>
            <person name="Kampfer P."/>
        </authorList>
    </citation>
    <scope>NUCLEOTIDE SEQUENCE [LARGE SCALE GENOMIC DNA]</scope>
    <source>
        <strain evidence="6 7">JCM 30728</strain>
    </source>
</reference>
<dbReference type="InterPro" id="IPR050109">
    <property type="entry name" value="HTH-type_TetR-like_transc_reg"/>
</dbReference>
<evidence type="ECO:0000256" key="2">
    <source>
        <dbReference type="ARBA" id="ARBA00023125"/>
    </source>
</evidence>
<protein>
    <submittedName>
        <fullName evidence="6">TetR/AcrR family transcriptional regulator</fullName>
    </submittedName>
</protein>
<dbReference type="Gene3D" id="1.10.357.10">
    <property type="entry name" value="Tetracycline Repressor, domain 2"/>
    <property type="match status" value="1"/>
</dbReference>
<dbReference type="SUPFAM" id="SSF48498">
    <property type="entry name" value="Tetracyclin repressor-like, C-terminal domain"/>
    <property type="match status" value="1"/>
</dbReference>
<dbReference type="EMBL" id="JAAGXA010000029">
    <property type="protein sequence ID" value="NEN80695.1"/>
    <property type="molecule type" value="Genomic_DNA"/>
</dbReference>
<proteinExistence type="predicted"/>
<dbReference type="InterPro" id="IPR036271">
    <property type="entry name" value="Tet_transcr_reg_TetR-rel_C_sf"/>
</dbReference>
<keyword evidence="3" id="KW-0804">Transcription</keyword>
<dbReference type="GO" id="GO:0000976">
    <property type="term" value="F:transcription cis-regulatory region binding"/>
    <property type="evidence" value="ECO:0007669"/>
    <property type="project" value="TreeGrafter"/>
</dbReference>
<keyword evidence="1" id="KW-0805">Transcription regulation</keyword>
<evidence type="ECO:0000256" key="1">
    <source>
        <dbReference type="ARBA" id="ARBA00023015"/>
    </source>
</evidence>
<organism evidence="6 7">
    <name type="scientific">Nocardioides zeae</name>
    <dbReference type="NCBI Taxonomy" id="1457234"/>
    <lineage>
        <taxon>Bacteria</taxon>
        <taxon>Bacillati</taxon>
        <taxon>Actinomycetota</taxon>
        <taxon>Actinomycetes</taxon>
        <taxon>Propionibacteriales</taxon>
        <taxon>Nocardioidaceae</taxon>
        <taxon>Nocardioides</taxon>
    </lineage>
</organism>
<comment type="caution">
    <text evidence="6">The sequence shown here is derived from an EMBL/GenBank/DDBJ whole genome shotgun (WGS) entry which is preliminary data.</text>
</comment>
<evidence type="ECO:0000256" key="3">
    <source>
        <dbReference type="ARBA" id="ARBA00023163"/>
    </source>
</evidence>
<evidence type="ECO:0000259" key="5">
    <source>
        <dbReference type="PROSITE" id="PS50977"/>
    </source>
</evidence>
<keyword evidence="7" id="KW-1185">Reference proteome</keyword>
<dbReference type="InterPro" id="IPR041490">
    <property type="entry name" value="KstR2_TetR_C"/>
</dbReference>
<dbReference type="InterPro" id="IPR009057">
    <property type="entry name" value="Homeodomain-like_sf"/>
</dbReference>
<accession>A0A6P0HVM7</accession>
<dbReference type="Proteomes" id="UP000468687">
    <property type="component" value="Unassembled WGS sequence"/>
</dbReference>
<dbReference type="PANTHER" id="PTHR30055">
    <property type="entry name" value="HTH-TYPE TRANSCRIPTIONAL REGULATOR RUTR"/>
    <property type="match status" value="1"/>
</dbReference>
<feature type="DNA-binding region" description="H-T-H motif" evidence="4">
    <location>
        <begin position="59"/>
        <end position="78"/>
    </location>
</feature>
<dbReference type="Gene3D" id="1.10.10.60">
    <property type="entry name" value="Homeodomain-like"/>
    <property type="match status" value="1"/>
</dbReference>
<feature type="domain" description="HTH tetR-type" evidence="5">
    <location>
        <begin position="36"/>
        <end position="96"/>
    </location>
</feature>
<evidence type="ECO:0000313" key="6">
    <source>
        <dbReference type="EMBL" id="NEN80695.1"/>
    </source>
</evidence>
<sequence length="229" mass="25025">MGSVIARRRPRENLLAVTDSDPAPDAAPRARRGRPGYDQATLLRRAIDVFNRKGYDATSMGDLAAELGLTKSAIYHHVPSREHLLKAALDESLEELTAAVERARDPRTDGTAAERLRALVEESVHVLVAHQPAVTLLLRVRGNSELEQDALRRRRWIDREVAALVQEAVDEGALRDDLDPELVSRLLFGMVNSLVEWFRPPGDAAATTTADQVAAAVVAIAFDGLGRAT</sequence>
<dbReference type="PROSITE" id="PS50977">
    <property type="entry name" value="HTH_TETR_2"/>
    <property type="match status" value="1"/>
</dbReference>
<gene>
    <name evidence="6" type="ORF">G3T38_20795</name>
</gene>
<evidence type="ECO:0000313" key="7">
    <source>
        <dbReference type="Proteomes" id="UP000468687"/>
    </source>
</evidence>
<dbReference type="InterPro" id="IPR001647">
    <property type="entry name" value="HTH_TetR"/>
</dbReference>
<dbReference type="SUPFAM" id="SSF46689">
    <property type="entry name" value="Homeodomain-like"/>
    <property type="match status" value="1"/>
</dbReference>